<name>A0ABV0ZZ82_9TELE</name>
<organism evidence="1 2">
    <name type="scientific">Ameca splendens</name>
    <dbReference type="NCBI Taxonomy" id="208324"/>
    <lineage>
        <taxon>Eukaryota</taxon>
        <taxon>Metazoa</taxon>
        <taxon>Chordata</taxon>
        <taxon>Craniata</taxon>
        <taxon>Vertebrata</taxon>
        <taxon>Euteleostomi</taxon>
        <taxon>Actinopterygii</taxon>
        <taxon>Neopterygii</taxon>
        <taxon>Teleostei</taxon>
        <taxon>Neoteleostei</taxon>
        <taxon>Acanthomorphata</taxon>
        <taxon>Ovalentaria</taxon>
        <taxon>Atherinomorphae</taxon>
        <taxon>Cyprinodontiformes</taxon>
        <taxon>Goodeidae</taxon>
        <taxon>Ameca</taxon>
    </lineage>
</organism>
<proteinExistence type="predicted"/>
<dbReference type="SUPFAM" id="SSF51445">
    <property type="entry name" value="(Trans)glycosidases"/>
    <property type="match status" value="1"/>
</dbReference>
<dbReference type="Proteomes" id="UP001469553">
    <property type="component" value="Unassembled WGS sequence"/>
</dbReference>
<accession>A0ABV0ZZ82</accession>
<dbReference type="Gene3D" id="3.20.20.80">
    <property type="entry name" value="Glycosidases"/>
    <property type="match status" value="1"/>
</dbReference>
<dbReference type="InterPro" id="IPR017853">
    <property type="entry name" value="GH"/>
</dbReference>
<sequence>MPSSSREEQPSSTCFSGAELTSLQSVSVSLGPNGFGGIQTSPPNIHLVLDSSWGPWWQRYQPISYNLLQIWHQPVSRPKPEHTQKRPRL</sequence>
<gene>
    <name evidence="1" type="ORF">AMECASPLE_021800</name>
</gene>
<keyword evidence="2" id="KW-1185">Reference proteome</keyword>
<reference evidence="1 2" key="1">
    <citation type="submission" date="2021-06" db="EMBL/GenBank/DDBJ databases">
        <authorList>
            <person name="Palmer J.M."/>
        </authorList>
    </citation>
    <scope>NUCLEOTIDE SEQUENCE [LARGE SCALE GENOMIC DNA]</scope>
    <source>
        <strain evidence="1 2">AS_MEX2019</strain>
        <tissue evidence="1">Muscle</tissue>
    </source>
</reference>
<comment type="caution">
    <text evidence="1">The sequence shown here is derived from an EMBL/GenBank/DDBJ whole genome shotgun (WGS) entry which is preliminary data.</text>
</comment>
<evidence type="ECO:0000313" key="2">
    <source>
        <dbReference type="Proteomes" id="UP001469553"/>
    </source>
</evidence>
<evidence type="ECO:0000313" key="1">
    <source>
        <dbReference type="EMBL" id="MEQ2311588.1"/>
    </source>
</evidence>
<protein>
    <submittedName>
        <fullName evidence="1">Uncharacterized protein</fullName>
    </submittedName>
</protein>
<dbReference type="EMBL" id="JAHRIP010077135">
    <property type="protein sequence ID" value="MEQ2311588.1"/>
    <property type="molecule type" value="Genomic_DNA"/>
</dbReference>